<dbReference type="VEuPathDB" id="VectorBase:AARA008288"/>
<proteinExistence type="predicted"/>
<keyword evidence="3" id="KW-1185">Reference proteome</keyword>
<dbReference type="EMBL" id="APCN01002254">
    <property type="status" value="NOT_ANNOTATED_CDS"/>
    <property type="molecule type" value="Genomic_DNA"/>
</dbReference>
<dbReference type="Proteomes" id="UP000075840">
    <property type="component" value="Unassembled WGS sequence"/>
</dbReference>
<sequence>MQTNKIQPLTTKMSRTTIRHRIGPSRYEFNDTAAADDRDERCRLLEEFERSQKAAAQRHPLERTMDRTLSPALRERTKHCIKAVPPRFQPPSSIAIRQTDGDSSRPSHELGSLIPAQKATTVQVTIDPRTKPRPLPPRVENWMENFLRKPARSRVRWRSKLHEQEPRCSDRPPAERVEQLIDVGAQDFVDWLNTLGADRSSLTTDVVKRLFSIESADETSRALSIAPKEIRAVPGQVATEWNVPQLALENRIAGLVEQDRALARGGIRRKAFGRGLPQELRSGWKQDDAQVGCDVERPDVPDDLMSLKRLFRDIWHLRSVKYLVDYLVERPALPRPRFLVEKGLFERQDVDEPVPFYRKVLSQKAIAESIKR</sequence>
<evidence type="ECO:0000256" key="1">
    <source>
        <dbReference type="SAM" id="MobiDB-lite"/>
    </source>
</evidence>
<feature type="region of interest" description="Disordered" evidence="1">
    <location>
        <begin position="84"/>
        <end position="110"/>
    </location>
</feature>
<organism evidence="2 3">
    <name type="scientific">Anopheles arabiensis</name>
    <name type="common">Mosquito</name>
    <dbReference type="NCBI Taxonomy" id="7173"/>
    <lineage>
        <taxon>Eukaryota</taxon>
        <taxon>Metazoa</taxon>
        <taxon>Ecdysozoa</taxon>
        <taxon>Arthropoda</taxon>
        <taxon>Hexapoda</taxon>
        <taxon>Insecta</taxon>
        <taxon>Pterygota</taxon>
        <taxon>Neoptera</taxon>
        <taxon>Endopterygota</taxon>
        <taxon>Diptera</taxon>
        <taxon>Nematocera</taxon>
        <taxon>Culicoidea</taxon>
        <taxon>Culicidae</taxon>
        <taxon>Anophelinae</taxon>
        <taxon>Anopheles</taxon>
    </lineage>
</organism>
<evidence type="ECO:0000313" key="3">
    <source>
        <dbReference type="Proteomes" id="UP000075840"/>
    </source>
</evidence>
<dbReference type="EnsemblMetazoa" id="AARA008288-RA">
    <property type="protein sequence ID" value="AARA008288-PA"/>
    <property type="gene ID" value="AARA008288"/>
</dbReference>
<evidence type="ECO:0000313" key="2">
    <source>
        <dbReference type="EnsemblMetazoa" id="AARA008288-PA"/>
    </source>
</evidence>
<protein>
    <submittedName>
        <fullName evidence="2">Uncharacterized protein</fullName>
    </submittedName>
</protein>
<reference evidence="2" key="1">
    <citation type="submission" date="2022-08" db="UniProtKB">
        <authorList>
            <consortium name="EnsemblMetazoa"/>
        </authorList>
    </citation>
    <scope>IDENTIFICATION</scope>
    <source>
        <strain evidence="2">Dongola</strain>
    </source>
</reference>
<name>A0A182I3Z2_ANOAR</name>
<feature type="compositionally biased region" description="Basic and acidic residues" evidence="1">
    <location>
        <begin position="99"/>
        <end position="108"/>
    </location>
</feature>
<dbReference type="VEuPathDB" id="VectorBase:AARA21_008293"/>
<accession>A0A182I3Z2</accession>
<dbReference type="AlphaFoldDB" id="A0A182I3Z2"/>